<dbReference type="InterPro" id="IPR036047">
    <property type="entry name" value="F-box-like_dom_sf"/>
</dbReference>
<keyword evidence="2" id="KW-1185">Reference proteome</keyword>
<evidence type="ECO:0008006" key="3">
    <source>
        <dbReference type="Google" id="ProtNLM"/>
    </source>
</evidence>
<reference evidence="1" key="2">
    <citation type="submission" date="2021-12" db="EMBL/GenBank/DDBJ databases">
        <title>Resequencing data analysis of finger millet.</title>
        <authorList>
            <person name="Hatakeyama M."/>
            <person name="Aluri S."/>
            <person name="Balachadran M.T."/>
            <person name="Sivarajan S.R."/>
            <person name="Poveda L."/>
            <person name="Shimizu-Inatsugi R."/>
            <person name="Schlapbach R."/>
            <person name="Sreeman S.M."/>
            <person name="Shimizu K.K."/>
        </authorList>
    </citation>
    <scope>NUCLEOTIDE SEQUENCE</scope>
</reference>
<dbReference type="AlphaFoldDB" id="A0AAV5FEH6"/>
<comment type="caution">
    <text evidence="1">The sequence shown here is derived from an EMBL/GenBank/DDBJ whole genome shotgun (WGS) entry which is preliminary data.</text>
</comment>
<dbReference type="SUPFAM" id="SSF81383">
    <property type="entry name" value="F-box domain"/>
    <property type="match status" value="1"/>
</dbReference>
<dbReference type="Proteomes" id="UP001054889">
    <property type="component" value="Unassembled WGS sequence"/>
</dbReference>
<dbReference type="PANTHER" id="PTHR31264:SF3">
    <property type="entry name" value="OS07G0554100 PROTEIN"/>
    <property type="match status" value="1"/>
</dbReference>
<name>A0AAV5FEH6_ELECO</name>
<gene>
    <name evidence="1" type="primary">gb21174</name>
    <name evidence="1" type="ORF">PR202_gb21174</name>
</gene>
<reference evidence="1" key="1">
    <citation type="journal article" date="2018" name="DNA Res.">
        <title>Multiple hybrid de novo genome assembly of finger millet, an orphan allotetraploid crop.</title>
        <authorList>
            <person name="Hatakeyama M."/>
            <person name="Aluri S."/>
            <person name="Balachadran M.T."/>
            <person name="Sivarajan S.R."/>
            <person name="Patrignani A."/>
            <person name="Gruter S."/>
            <person name="Poveda L."/>
            <person name="Shimizu-Inatsugi R."/>
            <person name="Baeten J."/>
            <person name="Francoijs K.J."/>
            <person name="Nataraja K.N."/>
            <person name="Reddy Y.A.N."/>
            <person name="Phadnis S."/>
            <person name="Ravikumar R.L."/>
            <person name="Schlapbach R."/>
            <person name="Sreeman S.M."/>
            <person name="Shimizu K.K."/>
        </authorList>
    </citation>
    <scope>NUCLEOTIDE SEQUENCE</scope>
</reference>
<accession>A0AAV5FEH6</accession>
<protein>
    <recommendedName>
        <fullName evidence="3">F-box domain-containing protein</fullName>
    </recommendedName>
</protein>
<organism evidence="1 2">
    <name type="scientific">Eleusine coracana subsp. coracana</name>
    <dbReference type="NCBI Taxonomy" id="191504"/>
    <lineage>
        <taxon>Eukaryota</taxon>
        <taxon>Viridiplantae</taxon>
        <taxon>Streptophyta</taxon>
        <taxon>Embryophyta</taxon>
        <taxon>Tracheophyta</taxon>
        <taxon>Spermatophyta</taxon>
        <taxon>Magnoliopsida</taxon>
        <taxon>Liliopsida</taxon>
        <taxon>Poales</taxon>
        <taxon>Poaceae</taxon>
        <taxon>PACMAD clade</taxon>
        <taxon>Chloridoideae</taxon>
        <taxon>Cynodonteae</taxon>
        <taxon>Eleusininae</taxon>
        <taxon>Eleusine</taxon>
    </lineage>
</organism>
<evidence type="ECO:0000313" key="1">
    <source>
        <dbReference type="EMBL" id="GJN32655.1"/>
    </source>
</evidence>
<proteinExistence type="predicted"/>
<dbReference type="EMBL" id="BQKI01000084">
    <property type="protein sequence ID" value="GJN32655.1"/>
    <property type="molecule type" value="Genomic_DNA"/>
</dbReference>
<dbReference type="PANTHER" id="PTHR31264">
    <property type="entry name" value="OS07G0554500 PROTEIN-RELATED"/>
    <property type="match status" value="1"/>
</dbReference>
<evidence type="ECO:0000313" key="2">
    <source>
        <dbReference type="Proteomes" id="UP001054889"/>
    </source>
</evidence>
<sequence>MALPIRRTSCRLEAMESLRLPAALTDDLLREIFLRVASPADLARVAASCVSFCLLITDPSLLRRYHFLHPPLLLGFIDSDGLHPVPAPLPNAAASRNFARTVDFSPSTSPSATSLATAVWSMSASAVSSSSSLLATSPHTMGPHCLQPCDPAIPTGASHTRRLLASAQIQTRNIINIQTFLASSEDDEETSFSDALHS</sequence>